<keyword evidence="3" id="KW-1185">Reference proteome</keyword>
<dbReference type="AlphaFoldDB" id="A0AAV7K3A8"/>
<evidence type="ECO:0000313" key="3">
    <source>
        <dbReference type="Proteomes" id="UP001165289"/>
    </source>
</evidence>
<dbReference type="Gene3D" id="3.90.70.80">
    <property type="match status" value="1"/>
</dbReference>
<dbReference type="InterPro" id="IPR003323">
    <property type="entry name" value="OTU_dom"/>
</dbReference>
<evidence type="ECO:0000313" key="2">
    <source>
        <dbReference type="EMBL" id="KAI6655727.1"/>
    </source>
</evidence>
<sequence length="102" mass="11970">MDSSVAKYLMKSQMDGNTVWATDIEIFATSAMLGVNIFVPNDYSEYHKQRSETKWNRYHSFSDWFSSTALYLTNYEEHFEPVIDLIHSRTLHILTPTVLVMR</sequence>
<organism evidence="2 3">
    <name type="scientific">Oopsacas minuta</name>
    <dbReference type="NCBI Taxonomy" id="111878"/>
    <lineage>
        <taxon>Eukaryota</taxon>
        <taxon>Metazoa</taxon>
        <taxon>Porifera</taxon>
        <taxon>Hexactinellida</taxon>
        <taxon>Hexasterophora</taxon>
        <taxon>Lyssacinosida</taxon>
        <taxon>Leucopsacidae</taxon>
        <taxon>Oopsacas</taxon>
    </lineage>
</organism>
<dbReference type="Proteomes" id="UP001165289">
    <property type="component" value="Unassembled WGS sequence"/>
</dbReference>
<proteinExistence type="predicted"/>
<evidence type="ECO:0000259" key="1">
    <source>
        <dbReference type="PROSITE" id="PS50802"/>
    </source>
</evidence>
<feature type="domain" description="OTU" evidence="1">
    <location>
        <begin position="1"/>
        <end position="85"/>
    </location>
</feature>
<comment type="caution">
    <text evidence="2">The sequence shown here is derived from an EMBL/GenBank/DDBJ whole genome shotgun (WGS) entry which is preliminary data.</text>
</comment>
<accession>A0AAV7K3A8</accession>
<dbReference type="EMBL" id="JAKMXF010000177">
    <property type="protein sequence ID" value="KAI6655727.1"/>
    <property type="molecule type" value="Genomic_DNA"/>
</dbReference>
<protein>
    <recommendedName>
        <fullName evidence="1">OTU domain-containing protein</fullName>
    </recommendedName>
</protein>
<gene>
    <name evidence="2" type="ORF">LOD99_1869</name>
</gene>
<name>A0AAV7K3A8_9METZ</name>
<reference evidence="2 3" key="1">
    <citation type="journal article" date="2023" name="BMC Biol.">
        <title>The compact genome of the sponge Oopsacas minuta (Hexactinellida) is lacking key metazoan core genes.</title>
        <authorList>
            <person name="Santini S."/>
            <person name="Schenkelaars Q."/>
            <person name="Jourda C."/>
            <person name="Duchesne M."/>
            <person name="Belahbib H."/>
            <person name="Rocher C."/>
            <person name="Selva M."/>
            <person name="Riesgo A."/>
            <person name="Vervoort M."/>
            <person name="Leys S.P."/>
            <person name="Kodjabachian L."/>
            <person name="Le Bivic A."/>
            <person name="Borchiellini C."/>
            <person name="Claverie J.M."/>
            <person name="Renard E."/>
        </authorList>
    </citation>
    <scope>NUCLEOTIDE SEQUENCE [LARGE SCALE GENOMIC DNA]</scope>
    <source>
        <strain evidence="2">SPO-2</strain>
    </source>
</reference>
<dbReference type="PROSITE" id="PS50802">
    <property type="entry name" value="OTU"/>
    <property type="match status" value="1"/>
</dbReference>